<evidence type="ECO:0000313" key="3">
    <source>
        <dbReference type="Proteomes" id="UP000784294"/>
    </source>
</evidence>
<dbReference type="EMBL" id="CAAALY010041230">
    <property type="protein sequence ID" value="VEL19355.1"/>
    <property type="molecule type" value="Genomic_DNA"/>
</dbReference>
<keyword evidence="3" id="KW-1185">Reference proteome</keyword>
<comment type="caution">
    <text evidence="2">The sequence shown here is derived from an EMBL/GenBank/DDBJ whole genome shotgun (WGS) entry which is preliminary data.</text>
</comment>
<sequence length="237" mass="26465">MSVLKVAKALREGEAANLLNATMKFVQMRECLLNRKWQTFLAASLTTLLGGVFVILGYRAFTQLLAAWHAKRQRKRWLQWFRQAGYHHQQDQQLLNRLTQVEASGYSGASEAEPRSQTPRLAGLLARRATVESMSSVSLASTHGDPSTADTGVDDVTIIEAQVPLHEEIAVHILKAFRQFFYKVGPTRPIECGLRQAGRLIGALWTSVKANRSNGLTSFWQLARAVRTTSNHIVVHC</sequence>
<evidence type="ECO:0000313" key="2">
    <source>
        <dbReference type="EMBL" id="VEL19355.1"/>
    </source>
</evidence>
<gene>
    <name evidence="2" type="ORF">PXEA_LOCUS12795</name>
</gene>
<reference evidence="2" key="1">
    <citation type="submission" date="2018-11" db="EMBL/GenBank/DDBJ databases">
        <authorList>
            <consortium name="Pathogen Informatics"/>
        </authorList>
    </citation>
    <scope>NUCLEOTIDE SEQUENCE</scope>
</reference>
<keyword evidence="1" id="KW-1133">Transmembrane helix</keyword>
<keyword evidence="1" id="KW-0472">Membrane</keyword>
<dbReference type="AlphaFoldDB" id="A0A448WSW3"/>
<proteinExistence type="predicted"/>
<keyword evidence="1" id="KW-0812">Transmembrane</keyword>
<organism evidence="2 3">
    <name type="scientific">Protopolystoma xenopodis</name>
    <dbReference type="NCBI Taxonomy" id="117903"/>
    <lineage>
        <taxon>Eukaryota</taxon>
        <taxon>Metazoa</taxon>
        <taxon>Spiralia</taxon>
        <taxon>Lophotrochozoa</taxon>
        <taxon>Platyhelminthes</taxon>
        <taxon>Monogenea</taxon>
        <taxon>Polyopisthocotylea</taxon>
        <taxon>Polystomatidea</taxon>
        <taxon>Polystomatidae</taxon>
        <taxon>Protopolystoma</taxon>
    </lineage>
</organism>
<feature type="transmembrane region" description="Helical" evidence="1">
    <location>
        <begin position="40"/>
        <end position="68"/>
    </location>
</feature>
<evidence type="ECO:0000256" key="1">
    <source>
        <dbReference type="SAM" id="Phobius"/>
    </source>
</evidence>
<protein>
    <submittedName>
        <fullName evidence="2">Uncharacterized protein</fullName>
    </submittedName>
</protein>
<accession>A0A448WSW3</accession>
<name>A0A448WSW3_9PLAT</name>
<dbReference type="Proteomes" id="UP000784294">
    <property type="component" value="Unassembled WGS sequence"/>
</dbReference>